<proteinExistence type="inferred from homology"/>
<dbReference type="Proteomes" id="UP001152759">
    <property type="component" value="Chromosome 6"/>
</dbReference>
<dbReference type="CDD" id="cd11328">
    <property type="entry name" value="AmyAc_maltase"/>
    <property type="match status" value="1"/>
</dbReference>
<evidence type="ECO:0000256" key="5">
    <source>
        <dbReference type="ARBA" id="ARBA00023295"/>
    </source>
</evidence>
<evidence type="ECO:0000259" key="8">
    <source>
        <dbReference type="SMART" id="SM00642"/>
    </source>
</evidence>
<protein>
    <recommendedName>
        <fullName evidence="3">alpha-glucosidase</fullName>
        <ecNumber evidence="3">3.2.1.20</ecNumber>
    </recommendedName>
</protein>
<dbReference type="Pfam" id="PF00128">
    <property type="entry name" value="Alpha-amylase"/>
    <property type="match status" value="1"/>
</dbReference>
<reference evidence="9" key="1">
    <citation type="submission" date="2021-12" db="EMBL/GenBank/DDBJ databases">
        <authorList>
            <person name="King R."/>
        </authorList>
    </citation>
    <scope>NUCLEOTIDE SEQUENCE</scope>
</reference>
<dbReference type="FunFam" id="3.90.400.10:FF:000001">
    <property type="entry name" value="Maltase A3, isoform A"/>
    <property type="match status" value="1"/>
</dbReference>
<evidence type="ECO:0000256" key="3">
    <source>
        <dbReference type="ARBA" id="ARBA00012741"/>
    </source>
</evidence>
<dbReference type="KEGG" id="btab:109042010"/>
<dbReference type="EC" id="3.2.1.20" evidence="3"/>
<feature type="compositionally biased region" description="Basic and acidic residues" evidence="6">
    <location>
        <begin position="401"/>
        <end position="411"/>
    </location>
</feature>
<dbReference type="GO" id="GO:0004558">
    <property type="term" value="F:alpha-1,4-glucosidase activity"/>
    <property type="evidence" value="ECO:0007669"/>
    <property type="project" value="UniProtKB-EC"/>
</dbReference>
<evidence type="ECO:0000256" key="4">
    <source>
        <dbReference type="ARBA" id="ARBA00023180"/>
    </source>
</evidence>
<organism evidence="9 10">
    <name type="scientific">Bemisia tabaci</name>
    <name type="common">Sweetpotato whitefly</name>
    <name type="synonym">Aleurodes tabaci</name>
    <dbReference type="NCBI Taxonomy" id="7038"/>
    <lineage>
        <taxon>Eukaryota</taxon>
        <taxon>Metazoa</taxon>
        <taxon>Ecdysozoa</taxon>
        <taxon>Arthropoda</taxon>
        <taxon>Hexapoda</taxon>
        <taxon>Insecta</taxon>
        <taxon>Pterygota</taxon>
        <taxon>Neoptera</taxon>
        <taxon>Paraneoptera</taxon>
        <taxon>Hemiptera</taxon>
        <taxon>Sternorrhyncha</taxon>
        <taxon>Aleyrodoidea</taxon>
        <taxon>Aleyrodidae</taxon>
        <taxon>Aleyrodinae</taxon>
        <taxon>Bemisia</taxon>
    </lineage>
</organism>
<evidence type="ECO:0000256" key="7">
    <source>
        <dbReference type="SAM" id="SignalP"/>
    </source>
</evidence>
<feature type="domain" description="Glycosyl hydrolase family 13 catalytic" evidence="8">
    <location>
        <begin position="38"/>
        <end position="426"/>
    </location>
</feature>
<evidence type="ECO:0000313" key="9">
    <source>
        <dbReference type="EMBL" id="CAH0392595.1"/>
    </source>
</evidence>
<feature type="region of interest" description="Disordered" evidence="6">
    <location>
        <begin position="400"/>
        <end position="429"/>
    </location>
</feature>
<dbReference type="InterPro" id="IPR045857">
    <property type="entry name" value="O16G_dom_2"/>
</dbReference>
<feature type="chain" id="PRO_5040410757" description="alpha-glucosidase" evidence="7">
    <location>
        <begin position="24"/>
        <end position="606"/>
    </location>
</feature>
<evidence type="ECO:0000256" key="2">
    <source>
        <dbReference type="ARBA" id="ARBA00008061"/>
    </source>
</evidence>
<dbReference type="AlphaFoldDB" id="A0A9P0AJF2"/>
<keyword evidence="5" id="KW-0378">Hydrolase</keyword>
<feature type="signal peptide" evidence="7">
    <location>
        <begin position="1"/>
        <end position="23"/>
    </location>
</feature>
<gene>
    <name evidence="9" type="ORF">BEMITA_LOCUS11099</name>
</gene>
<evidence type="ECO:0000256" key="1">
    <source>
        <dbReference type="ARBA" id="ARBA00001657"/>
    </source>
</evidence>
<dbReference type="InterPro" id="IPR017853">
    <property type="entry name" value="GH"/>
</dbReference>
<comment type="catalytic activity">
    <reaction evidence="1">
        <text>Hydrolysis of terminal, non-reducing (1-&gt;4)-linked alpha-D-glucose residues with release of alpha-D-glucose.</text>
        <dbReference type="EC" id="3.2.1.20"/>
    </reaction>
</comment>
<dbReference type="PANTHER" id="PTHR10357:SF179">
    <property type="entry name" value="NEUTRAL AND BASIC AMINO ACID TRANSPORT PROTEIN RBAT"/>
    <property type="match status" value="1"/>
</dbReference>
<keyword evidence="4" id="KW-0325">Glycoprotein</keyword>
<dbReference type="Gene3D" id="3.90.400.10">
    <property type="entry name" value="Oligo-1,6-glucosidase, Domain 2"/>
    <property type="match status" value="1"/>
</dbReference>
<dbReference type="EMBL" id="OU963867">
    <property type="protein sequence ID" value="CAH0392595.1"/>
    <property type="molecule type" value="Genomic_DNA"/>
</dbReference>
<comment type="similarity">
    <text evidence="2">Belongs to the glycosyl hydrolase 13 family.</text>
</comment>
<dbReference type="PANTHER" id="PTHR10357">
    <property type="entry name" value="ALPHA-AMYLASE FAMILY MEMBER"/>
    <property type="match status" value="1"/>
</dbReference>
<keyword evidence="10" id="KW-1185">Reference proteome</keyword>
<evidence type="ECO:0000313" key="10">
    <source>
        <dbReference type="Proteomes" id="UP001152759"/>
    </source>
</evidence>
<dbReference type="InterPro" id="IPR006047">
    <property type="entry name" value="GH13_cat_dom"/>
</dbReference>
<evidence type="ECO:0000256" key="6">
    <source>
        <dbReference type="SAM" id="MobiDB-lite"/>
    </source>
</evidence>
<dbReference type="SMART" id="SM00642">
    <property type="entry name" value="Aamy"/>
    <property type="match status" value="1"/>
</dbReference>
<dbReference type="GO" id="GO:0005975">
    <property type="term" value="P:carbohydrate metabolic process"/>
    <property type="evidence" value="ECO:0007669"/>
    <property type="project" value="InterPro"/>
</dbReference>
<keyword evidence="7" id="KW-0732">Signal</keyword>
<accession>A0A9P0AJF2</accession>
<name>A0A9P0AJF2_BEMTA</name>
<dbReference type="SUPFAM" id="SSF51445">
    <property type="entry name" value="(Trans)glycosidases"/>
    <property type="match status" value="1"/>
</dbReference>
<dbReference type="Gene3D" id="3.20.20.80">
    <property type="entry name" value="Glycosidases"/>
    <property type="match status" value="1"/>
</dbReference>
<sequence>MGIIRQWILWAVTFIGLWGSTLQSDRQPDWWETTLMYQIYPRSFKDSNGDGIGDLRGIYEKLDYIKDIGVDTVWIQPFYESPMVDMGYDVSDFEKIDPMFGTMEDYKELVRGIHDRGMKLVVDFVPNHMSAKSDWFRLSEDGVEPYKDFFIWNSGKTLNDTHTTYPNNWLSVFGGSAWTWSEKRKQYYYMQFAPLQPDLNYRSPVVYQKMMDVMKFWLDTGVDGFRIDAIKHVYEASHLKDEPVVGTPSGTGNDFEMLDHIYTQEQPENYVLTHDWRLMLDEYSKKDGKTRFLATEDYATPQKLVKYMGNSSYPNVHLPFFFGFVRWDINKNAKQLNKMIQEWTHTLPKGALPNWVLDNHDNPRVSSRLTPESVDAWNMMALLLPGTACVYYGSEIGMEDSPVRDDQRKDPNNGGMGRSDSRDPERAPMLWDDTKNAGFTTNDKPWLPVNPGYWRKNVKVQQQDPNSHLNIFKRLSALRKTPIIKKGTLNSYALSEWTYMFTRSHEKETIAVLVNLGTEPDPICAKRLDSSLPDTMFVHTSSINSGLKIGDKVRICEAEGQVCGELRPRAGVVLSTSHVSHGALLSYSLYLIFLTTASTLLSWKCY</sequence>
<keyword evidence="5" id="KW-0326">Glycosidase</keyword>